<evidence type="ECO:0000313" key="4">
    <source>
        <dbReference type="EMBL" id="EDW00133.1"/>
    </source>
</evidence>
<dbReference type="InParanoid" id="B4JKN0"/>
<evidence type="ECO:0000256" key="2">
    <source>
        <dbReference type="RuleBase" id="RU367113"/>
    </source>
</evidence>
<dbReference type="InterPro" id="IPR039039">
    <property type="entry name" value="RAI1-like_fam"/>
</dbReference>
<keyword evidence="5" id="KW-1185">Reference proteome</keyword>
<dbReference type="Pfam" id="PF08652">
    <property type="entry name" value="RAI1"/>
    <property type="match status" value="1"/>
</dbReference>
<dbReference type="GO" id="GO:0005634">
    <property type="term" value="C:nucleus"/>
    <property type="evidence" value="ECO:0007669"/>
    <property type="project" value="UniProtKB-SubCell"/>
</dbReference>
<dbReference type="GO" id="GO:0000166">
    <property type="term" value="F:nucleotide binding"/>
    <property type="evidence" value="ECO:0007669"/>
    <property type="project" value="UniProtKB-KW"/>
</dbReference>
<protein>
    <recommendedName>
        <fullName evidence="2">Decapping nuclease</fullName>
        <ecNumber evidence="2">3.6.1.-</ecNumber>
    </recommendedName>
</protein>
<organism evidence="5">
    <name type="scientific">Drosophila grimshawi</name>
    <name type="common">Hawaiian fruit fly</name>
    <name type="synonym">Idiomyia grimshawi</name>
    <dbReference type="NCBI Taxonomy" id="7222"/>
    <lineage>
        <taxon>Eukaryota</taxon>
        <taxon>Metazoa</taxon>
        <taxon>Ecdysozoa</taxon>
        <taxon>Arthropoda</taxon>
        <taxon>Hexapoda</taxon>
        <taxon>Insecta</taxon>
        <taxon>Pterygota</taxon>
        <taxon>Neoptera</taxon>
        <taxon>Endopterygota</taxon>
        <taxon>Diptera</taxon>
        <taxon>Brachycera</taxon>
        <taxon>Muscomorpha</taxon>
        <taxon>Ephydroidea</taxon>
        <taxon>Drosophilidae</taxon>
        <taxon>Drosophila</taxon>
        <taxon>Hawaiian Drosophila</taxon>
    </lineage>
</organism>
<dbReference type="PANTHER" id="PTHR12395">
    <property type="entry name" value="DOM-3 RELATED"/>
    <property type="match status" value="1"/>
</dbReference>
<evidence type="ECO:0000313" key="5">
    <source>
        <dbReference type="Proteomes" id="UP000001070"/>
    </source>
</evidence>
<dbReference type="KEGG" id="dgr:6564790"/>
<dbReference type="EMBL" id="CH916370">
    <property type="protein sequence ID" value="EDW00133.1"/>
    <property type="molecule type" value="Genomic_DNA"/>
</dbReference>
<keyword evidence="2" id="KW-0540">Nuclease</keyword>
<dbReference type="GO" id="GO:0110155">
    <property type="term" value="P:NAD-cap decapping"/>
    <property type="evidence" value="ECO:0007669"/>
    <property type="project" value="TreeGrafter"/>
</dbReference>
<dbReference type="GO" id="GO:0005829">
    <property type="term" value="C:cytosol"/>
    <property type="evidence" value="ECO:0007669"/>
    <property type="project" value="TreeGrafter"/>
</dbReference>
<feature type="domain" description="RAI1-like" evidence="3">
    <location>
        <begin position="28"/>
        <end position="363"/>
    </location>
</feature>
<keyword evidence="2" id="KW-0694">RNA-binding</keyword>
<dbReference type="GO" id="GO:0000956">
    <property type="term" value="P:nuclear-transcribed mRNA catabolic process"/>
    <property type="evidence" value="ECO:0007669"/>
    <property type="project" value="TreeGrafter"/>
</dbReference>
<dbReference type="InterPro" id="IPR013961">
    <property type="entry name" value="RAI1"/>
</dbReference>
<evidence type="ECO:0000256" key="1">
    <source>
        <dbReference type="ARBA" id="ARBA00006562"/>
    </source>
</evidence>
<dbReference type="GO" id="GO:0004518">
    <property type="term" value="F:nuclease activity"/>
    <property type="evidence" value="ECO:0007669"/>
    <property type="project" value="UniProtKB-KW"/>
</dbReference>
<dbReference type="SMR" id="B4JKN0"/>
<dbReference type="GO" id="GO:0003723">
    <property type="term" value="F:RNA binding"/>
    <property type="evidence" value="ECO:0007669"/>
    <property type="project" value="UniProtKB-KW"/>
</dbReference>
<dbReference type="FunCoup" id="B4JKN0">
    <property type="interactions" value="922"/>
</dbReference>
<sequence>MSTGDLGVNVRLHKLGSKFDGEFPHFSRPDPIGFYSVDEAGEFQDNASNLTYLRLPHISSLPLDLNAGIEKVQRKRIDSDYRDIFQLCQYIYNHQELLRKSSTGCLVLSADFVTLRGILRQIMCTPYEINGDYRLMATRLNGTIYISKMQTDEHIKREQLSRKMKNMCSWGFKFEQYCSTSNPAVAPDTNEPVNEAKEFACIFRSKLNGLRLMYCAEMDCIKSDVQMNLSDPKQLRAAEFIELKTTTNKMNGYCRSLFNNYKSCNWWSQSFLVGIATIIAGKRDNKGLTHVIQEYSVGELHRNKPWSAAAMTIFLSDFLHALKTLMEHIDDPHAVLMLEYKDNQKKVMYTVIEDEPLLPEWYRQLMHGKK</sequence>
<comment type="similarity">
    <text evidence="1 2">Belongs to the DXO/Dom3Z family.</text>
</comment>
<dbReference type="HOGENOM" id="CLU_024877_1_1_1"/>
<keyword evidence="2" id="KW-0547">Nucleotide-binding</keyword>
<dbReference type="GO" id="GO:0034353">
    <property type="term" value="F:mRNA 5'-diphosphatase activity"/>
    <property type="evidence" value="ECO:0007669"/>
    <property type="project" value="TreeGrafter"/>
</dbReference>
<dbReference type="AlphaFoldDB" id="B4JKN0"/>
<comment type="subcellular location">
    <subcellularLocation>
        <location evidence="2">Nucleus</location>
    </subcellularLocation>
</comment>
<gene>
    <name evidence="4" type="primary">Dgri\GH12029</name>
    <name evidence="4" type="ORF">Dgri_GH12029</name>
</gene>
<dbReference type="PhylomeDB" id="B4JKN0"/>
<dbReference type="eggNOG" id="KOG1982">
    <property type="taxonomic scope" value="Eukaryota"/>
</dbReference>
<dbReference type="EC" id="3.6.1.-" evidence="2"/>
<accession>B4JKN0</accession>
<dbReference type="OrthoDB" id="5853397at2759"/>
<comment type="cofactor">
    <cofactor evidence="2">
        <name>a divalent metal cation</name>
        <dbReference type="ChEBI" id="CHEBI:60240"/>
    </cofactor>
</comment>
<dbReference type="OMA" id="VVTWRGH"/>
<dbReference type="STRING" id="7222.B4JKN0"/>
<evidence type="ECO:0000259" key="3">
    <source>
        <dbReference type="Pfam" id="PF08652"/>
    </source>
</evidence>
<keyword evidence="2" id="KW-0378">Hydrolase</keyword>
<proteinExistence type="inferred from homology"/>
<name>B4JKN0_DROGR</name>
<comment type="function">
    <text evidence="2">Decapping enzyme for NAD-capped RNAs: specifically hydrolyzes the nicotinamide adenine dinucleotide (NAD) cap from a subset of RNAs by removing the entire NAD moiety from the 5'-end of an NAD-capped RNA.</text>
</comment>
<dbReference type="PANTHER" id="PTHR12395:SF9">
    <property type="entry name" value="DECAPPING AND EXORIBONUCLEASE PROTEIN"/>
    <property type="match status" value="1"/>
</dbReference>
<reference evidence="4 5" key="1">
    <citation type="journal article" date="2007" name="Nature">
        <title>Evolution of genes and genomes on the Drosophila phylogeny.</title>
        <authorList>
            <consortium name="Drosophila 12 Genomes Consortium"/>
            <person name="Clark A.G."/>
            <person name="Eisen M.B."/>
            <person name="Smith D.R."/>
            <person name="Bergman C.M."/>
            <person name="Oliver B."/>
            <person name="Markow T.A."/>
            <person name="Kaufman T.C."/>
            <person name="Kellis M."/>
            <person name="Gelbart W."/>
            <person name="Iyer V.N."/>
            <person name="Pollard D.A."/>
            <person name="Sackton T.B."/>
            <person name="Larracuente A.M."/>
            <person name="Singh N.D."/>
            <person name="Abad J.P."/>
            <person name="Abt D.N."/>
            <person name="Adryan B."/>
            <person name="Aguade M."/>
            <person name="Akashi H."/>
            <person name="Anderson W.W."/>
            <person name="Aquadro C.F."/>
            <person name="Ardell D.H."/>
            <person name="Arguello R."/>
            <person name="Artieri C.G."/>
            <person name="Barbash D.A."/>
            <person name="Barker D."/>
            <person name="Barsanti P."/>
            <person name="Batterham P."/>
            <person name="Batzoglou S."/>
            <person name="Begun D."/>
            <person name="Bhutkar A."/>
            <person name="Blanco E."/>
            <person name="Bosak S.A."/>
            <person name="Bradley R.K."/>
            <person name="Brand A.D."/>
            <person name="Brent M.R."/>
            <person name="Brooks A.N."/>
            <person name="Brown R.H."/>
            <person name="Butlin R.K."/>
            <person name="Caggese C."/>
            <person name="Calvi B.R."/>
            <person name="Bernardo de Carvalho A."/>
            <person name="Caspi A."/>
            <person name="Castrezana S."/>
            <person name="Celniker S.E."/>
            <person name="Chang J.L."/>
            <person name="Chapple C."/>
            <person name="Chatterji S."/>
            <person name="Chinwalla A."/>
            <person name="Civetta A."/>
            <person name="Clifton S.W."/>
            <person name="Comeron J.M."/>
            <person name="Costello J.C."/>
            <person name="Coyne J.A."/>
            <person name="Daub J."/>
            <person name="David R.G."/>
            <person name="Delcher A.L."/>
            <person name="Delehaunty K."/>
            <person name="Do C.B."/>
            <person name="Ebling H."/>
            <person name="Edwards K."/>
            <person name="Eickbush T."/>
            <person name="Evans J.D."/>
            <person name="Filipski A."/>
            <person name="Findeiss S."/>
            <person name="Freyhult E."/>
            <person name="Fulton L."/>
            <person name="Fulton R."/>
            <person name="Garcia A.C."/>
            <person name="Gardiner A."/>
            <person name="Garfield D.A."/>
            <person name="Garvin B.E."/>
            <person name="Gibson G."/>
            <person name="Gilbert D."/>
            <person name="Gnerre S."/>
            <person name="Godfrey J."/>
            <person name="Good R."/>
            <person name="Gotea V."/>
            <person name="Gravely B."/>
            <person name="Greenberg A.J."/>
            <person name="Griffiths-Jones S."/>
            <person name="Gross S."/>
            <person name="Guigo R."/>
            <person name="Gustafson E.A."/>
            <person name="Haerty W."/>
            <person name="Hahn M.W."/>
            <person name="Halligan D.L."/>
            <person name="Halpern A.L."/>
            <person name="Halter G.M."/>
            <person name="Han M.V."/>
            <person name="Heger A."/>
            <person name="Hillier L."/>
            <person name="Hinrichs A.S."/>
            <person name="Holmes I."/>
            <person name="Hoskins R.A."/>
            <person name="Hubisz M.J."/>
            <person name="Hultmark D."/>
            <person name="Huntley M.A."/>
            <person name="Jaffe D.B."/>
            <person name="Jagadeeshan S."/>
            <person name="Jeck W.R."/>
            <person name="Johnson J."/>
            <person name="Jones C.D."/>
            <person name="Jordan W.C."/>
            <person name="Karpen G.H."/>
            <person name="Kataoka E."/>
            <person name="Keightley P.D."/>
            <person name="Kheradpour P."/>
            <person name="Kirkness E.F."/>
            <person name="Koerich L.B."/>
            <person name="Kristiansen K."/>
            <person name="Kudrna D."/>
            <person name="Kulathinal R.J."/>
            <person name="Kumar S."/>
            <person name="Kwok R."/>
            <person name="Lander E."/>
            <person name="Langley C.H."/>
            <person name="Lapoint R."/>
            <person name="Lazzaro B.P."/>
            <person name="Lee S.J."/>
            <person name="Levesque L."/>
            <person name="Li R."/>
            <person name="Lin C.F."/>
            <person name="Lin M.F."/>
            <person name="Lindblad-Toh K."/>
            <person name="Llopart A."/>
            <person name="Long M."/>
            <person name="Low L."/>
            <person name="Lozovsky E."/>
            <person name="Lu J."/>
            <person name="Luo M."/>
            <person name="Machado C.A."/>
            <person name="Makalowski W."/>
            <person name="Marzo M."/>
            <person name="Matsuda M."/>
            <person name="Matzkin L."/>
            <person name="McAllister B."/>
            <person name="McBride C.S."/>
            <person name="McKernan B."/>
            <person name="McKernan K."/>
            <person name="Mendez-Lago M."/>
            <person name="Minx P."/>
            <person name="Mollenhauer M.U."/>
            <person name="Montooth K."/>
            <person name="Mount S.M."/>
            <person name="Mu X."/>
            <person name="Myers E."/>
            <person name="Negre B."/>
            <person name="Newfeld S."/>
            <person name="Nielsen R."/>
            <person name="Noor M.A."/>
            <person name="O'Grady P."/>
            <person name="Pachter L."/>
            <person name="Papaceit M."/>
            <person name="Parisi M.J."/>
            <person name="Parisi M."/>
            <person name="Parts L."/>
            <person name="Pedersen J.S."/>
            <person name="Pesole G."/>
            <person name="Phillippy A.M."/>
            <person name="Ponting C.P."/>
            <person name="Pop M."/>
            <person name="Porcelli D."/>
            <person name="Powell J.R."/>
            <person name="Prohaska S."/>
            <person name="Pruitt K."/>
            <person name="Puig M."/>
            <person name="Quesneville H."/>
            <person name="Ram K.R."/>
            <person name="Rand D."/>
            <person name="Rasmussen M.D."/>
            <person name="Reed L.K."/>
            <person name="Reenan R."/>
            <person name="Reily A."/>
            <person name="Remington K.A."/>
            <person name="Rieger T.T."/>
            <person name="Ritchie M.G."/>
            <person name="Robin C."/>
            <person name="Rogers Y.H."/>
            <person name="Rohde C."/>
            <person name="Rozas J."/>
            <person name="Rubenfield M.J."/>
            <person name="Ruiz A."/>
            <person name="Russo S."/>
            <person name="Salzberg S.L."/>
            <person name="Sanchez-Gracia A."/>
            <person name="Saranga D.J."/>
            <person name="Sato H."/>
            <person name="Schaeffer S.W."/>
            <person name="Schatz M.C."/>
            <person name="Schlenke T."/>
            <person name="Schwartz R."/>
            <person name="Segarra C."/>
            <person name="Singh R.S."/>
            <person name="Sirot L."/>
            <person name="Sirota M."/>
            <person name="Sisneros N.B."/>
            <person name="Smith C.D."/>
            <person name="Smith T.F."/>
            <person name="Spieth J."/>
            <person name="Stage D.E."/>
            <person name="Stark A."/>
            <person name="Stephan W."/>
            <person name="Strausberg R.L."/>
            <person name="Strempel S."/>
            <person name="Sturgill D."/>
            <person name="Sutton G."/>
            <person name="Sutton G.G."/>
            <person name="Tao W."/>
            <person name="Teichmann S."/>
            <person name="Tobari Y.N."/>
            <person name="Tomimura Y."/>
            <person name="Tsolas J.M."/>
            <person name="Valente V.L."/>
            <person name="Venter E."/>
            <person name="Venter J.C."/>
            <person name="Vicario S."/>
            <person name="Vieira F.G."/>
            <person name="Vilella A.J."/>
            <person name="Villasante A."/>
            <person name="Walenz B."/>
            <person name="Wang J."/>
            <person name="Wasserman M."/>
            <person name="Watts T."/>
            <person name="Wilson D."/>
            <person name="Wilson R.K."/>
            <person name="Wing R.A."/>
            <person name="Wolfner M.F."/>
            <person name="Wong A."/>
            <person name="Wong G.K."/>
            <person name="Wu C.I."/>
            <person name="Wu G."/>
            <person name="Yamamoto D."/>
            <person name="Yang H.P."/>
            <person name="Yang S.P."/>
            <person name="Yorke J.A."/>
            <person name="Yoshida K."/>
            <person name="Zdobnov E."/>
            <person name="Zhang P."/>
            <person name="Zhang Y."/>
            <person name="Zimin A.V."/>
            <person name="Baldwin J."/>
            <person name="Abdouelleil A."/>
            <person name="Abdulkadir J."/>
            <person name="Abebe A."/>
            <person name="Abera B."/>
            <person name="Abreu J."/>
            <person name="Acer S.C."/>
            <person name="Aftuck L."/>
            <person name="Alexander A."/>
            <person name="An P."/>
            <person name="Anderson E."/>
            <person name="Anderson S."/>
            <person name="Arachi H."/>
            <person name="Azer M."/>
            <person name="Bachantsang P."/>
            <person name="Barry A."/>
            <person name="Bayul T."/>
            <person name="Berlin A."/>
            <person name="Bessette D."/>
            <person name="Bloom T."/>
            <person name="Blye J."/>
            <person name="Boguslavskiy L."/>
            <person name="Bonnet C."/>
            <person name="Boukhgalter B."/>
            <person name="Bourzgui I."/>
            <person name="Brown A."/>
            <person name="Cahill P."/>
            <person name="Channer S."/>
            <person name="Cheshatsang Y."/>
            <person name="Chuda L."/>
            <person name="Citroen M."/>
            <person name="Collymore A."/>
            <person name="Cooke P."/>
            <person name="Costello M."/>
            <person name="D'Aco K."/>
            <person name="Daza R."/>
            <person name="De Haan G."/>
            <person name="DeGray S."/>
            <person name="DeMaso C."/>
            <person name="Dhargay N."/>
            <person name="Dooley K."/>
            <person name="Dooley E."/>
            <person name="Doricent M."/>
            <person name="Dorje P."/>
            <person name="Dorjee K."/>
            <person name="Dupes A."/>
            <person name="Elong R."/>
            <person name="Falk J."/>
            <person name="Farina A."/>
            <person name="Faro S."/>
            <person name="Ferguson D."/>
            <person name="Fisher S."/>
            <person name="Foley C.D."/>
            <person name="Franke A."/>
            <person name="Friedrich D."/>
            <person name="Gadbois L."/>
            <person name="Gearin G."/>
            <person name="Gearin C.R."/>
            <person name="Giannoukos G."/>
            <person name="Goode T."/>
            <person name="Graham J."/>
            <person name="Grandbois E."/>
            <person name="Grewal S."/>
            <person name="Gyaltsen K."/>
            <person name="Hafez N."/>
            <person name="Hagos B."/>
            <person name="Hall J."/>
            <person name="Henson C."/>
            <person name="Hollinger A."/>
            <person name="Honan T."/>
            <person name="Huard M.D."/>
            <person name="Hughes L."/>
            <person name="Hurhula B."/>
            <person name="Husby M.E."/>
            <person name="Kamat A."/>
            <person name="Kanga B."/>
            <person name="Kashin S."/>
            <person name="Khazanovich D."/>
            <person name="Kisner P."/>
            <person name="Lance K."/>
            <person name="Lara M."/>
            <person name="Lee W."/>
            <person name="Lennon N."/>
            <person name="Letendre F."/>
            <person name="LeVine R."/>
            <person name="Lipovsky A."/>
            <person name="Liu X."/>
            <person name="Liu J."/>
            <person name="Liu S."/>
            <person name="Lokyitsang T."/>
            <person name="Lokyitsang Y."/>
            <person name="Lubonja R."/>
            <person name="Lui A."/>
            <person name="MacDonald P."/>
            <person name="Magnisalis V."/>
            <person name="Maru K."/>
            <person name="Matthews C."/>
            <person name="McCusker W."/>
            <person name="McDonough S."/>
            <person name="Mehta T."/>
            <person name="Meldrim J."/>
            <person name="Meneus L."/>
            <person name="Mihai O."/>
            <person name="Mihalev A."/>
            <person name="Mihova T."/>
            <person name="Mittelman R."/>
            <person name="Mlenga V."/>
            <person name="Montmayeur A."/>
            <person name="Mulrain L."/>
            <person name="Navidi A."/>
            <person name="Naylor J."/>
            <person name="Negash T."/>
            <person name="Nguyen T."/>
            <person name="Nguyen N."/>
            <person name="Nicol R."/>
            <person name="Norbu C."/>
            <person name="Norbu N."/>
            <person name="Novod N."/>
            <person name="O'Neill B."/>
            <person name="Osman S."/>
            <person name="Markiewicz E."/>
            <person name="Oyono O.L."/>
            <person name="Patti C."/>
            <person name="Phunkhang P."/>
            <person name="Pierre F."/>
            <person name="Priest M."/>
            <person name="Raghuraman S."/>
            <person name="Rege F."/>
            <person name="Reyes R."/>
            <person name="Rise C."/>
            <person name="Rogov P."/>
            <person name="Ross K."/>
            <person name="Ryan E."/>
            <person name="Settipalli S."/>
            <person name="Shea T."/>
            <person name="Sherpa N."/>
            <person name="Shi L."/>
            <person name="Shih D."/>
            <person name="Sparrow T."/>
            <person name="Spaulding J."/>
            <person name="Stalker J."/>
            <person name="Stange-Thomann N."/>
            <person name="Stavropoulos S."/>
            <person name="Stone C."/>
            <person name="Strader C."/>
            <person name="Tesfaye S."/>
            <person name="Thomson T."/>
            <person name="Thoulutsang Y."/>
            <person name="Thoulutsang D."/>
            <person name="Topham K."/>
            <person name="Topping I."/>
            <person name="Tsamla T."/>
            <person name="Vassiliev H."/>
            <person name="Vo A."/>
            <person name="Wangchuk T."/>
            <person name="Wangdi T."/>
            <person name="Weiand M."/>
            <person name="Wilkinson J."/>
            <person name="Wilson A."/>
            <person name="Yadav S."/>
            <person name="Young G."/>
            <person name="Yu Q."/>
            <person name="Zembek L."/>
            <person name="Zhong D."/>
            <person name="Zimmer A."/>
            <person name="Zwirko Z."/>
            <person name="Jaffe D.B."/>
            <person name="Alvarez P."/>
            <person name="Brockman W."/>
            <person name="Butler J."/>
            <person name="Chin C."/>
            <person name="Gnerre S."/>
            <person name="Grabherr M."/>
            <person name="Kleber M."/>
            <person name="Mauceli E."/>
            <person name="MacCallum I."/>
        </authorList>
    </citation>
    <scope>NUCLEOTIDE SEQUENCE [LARGE SCALE GENOMIC DNA]</scope>
    <source>
        <strain evidence="5">Tucson 15287-2541.00</strain>
    </source>
</reference>
<dbReference type="Proteomes" id="UP000001070">
    <property type="component" value="Unassembled WGS sequence"/>
</dbReference>
<dbReference type="GO" id="GO:0046872">
    <property type="term" value="F:metal ion binding"/>
    <property type="evidence" value="ECO:0007669"/>
    <property type="project" value="UniProtKB-KW"/>
</dbReference>
<keyword evidence="2" id="KW-0539">Nucleus</keyword>
<keyword evidence="2" id="KW-0479">Metal-binding</keyword>